<keyword evidence="1" id="KW-0175">Coiled coil</keyword>
<comment type="caution">
    <text evidence="2">The sequence shown here is derived from an EMBL/GenBank/DDBJ whole genome shotgun (WGS) entry which is preliminary data.</text>
</comment>
<evidence type="ECO:0000313" key="2">
    <source>
        <dbReference type="EMBL" id="MDK3073608.1"/>
    </source>
</evidence>
<evidence type="ECO:0000256" key="1">
    <source>
        <dbReference type="SAM" id="Coils"/>
    </source>
</evidence>
<organism evidence="2 3">
    <name type="scientific">Sedimentitalea xiamensis</name>
    <dbReference type="NCBI Taxonomy" id="3050037"/>
    <lineage>
        <taxon>Bacteria</taxon>
        <taxon>Pseudomonadati</taxon>
        <taxon>Pseudomonadota</taxon>
        <taxon>Alphaproteobacteria</taxon>
        <taxon>Rhodobacterales</taxon>
        <taxon>Paracoccaceae</taxon>
        <taxon>Sedimentitalea</taxon>
    </lineage>
</organism>
<protein>
    <submittedName>
        <fullName evidence="2">Uncharacterized protein</fullName>
    </submittedName>
</protein>
<keyword evidence="3" id="KW-1185">Reference proteome</keyword>
<gene>
    <name evidence="2" type="ORF">QO034_10840</name>
</gene>
<name>A0ABT7FF54_9RHOB</name>
<proteinExistence type="predicted"/>
<feature type="coiled-coil region" evidence="1">
    <location>
        <begin position="99"/>
        <end position="126"/>
    </location>
</feature>
<sequence>MRVAKAAIDLSALPDMRALLAAQQVLAGTLKTEKGEADPQTEAHRLRKEKVRLQAAEAALRDRIARSRQLQAGLTQRIDAEKSVLQDAQSALTVDEDTLLLLNADIRDLQREVDSANMSRLDLEAAYPALARPVPDLPDAIRDWIAEFQGITPNPAVSKSIHKTYFLAVSRLQTEGAKLKALDAERAALVSNAEAQRKKRDAAQRSVDTMIAEATALKQKIRKDANDARAAADAAEQCDIDLVPVAARAMTVQDAKSVIDQMNAALAGAFSQLADTAKTLSAALDGIAEDAPVADTGLTRKSFQDRLSARRNESDFIGKSAAKGDTALGISRIFDLIAGLDQDVDAGNAALRRKRSDDNRPRLIAAARASAEQIAALPREGDPVPVDDLLIDEAVLEGLEQGLDDSADIDTLTPEIEAQIEAKLKEILDARASKAKAEALAQRKLQREAERQAILLLREDPAFKELVPMVRNTIVVDCAGKALTGKATVATATADLNAALLAQYKPANAEIWKKALGIIGKSFPDSGSTYADCAIHVSFFGGNLSSDANGVLEARKPNGDPVNVDTLLDSLLKRSTITARVHATLETGANKTPKVYYPGNDFTTETRHFTALGGQQAVRDALNDYLQNTIKPRLQTFIDNYGRL</sequence>
<reference evidence="2 3" key="1">
    <citation type="submission" date="2023-05" db="EMBL/GenBank/DDBJ databases">
        <title>Sedimentitalea sp. nov. JM2-8.</title>
        <authorList>
            <person name="Huang J."/>
        </authorList>
    </citation>
    <scope>NUCLEOTIDE SEQUENCE [LARGE SCALE GENOMIC DNA]</scope>
    <source>
        <strain evidence="2 3">JM2-8</strain>
    </source>
</reference>
<accession>A0ABT7FF54</accession>
<evidence type="ECO:0000313" key="3">
    <source>
        <dbReference type="Proteomes" id="UP001227126"/>
    </source>
</evidence>
<dbReference type="RefSeq" id="WP_284485548.1">
    <property type="nucleotide sequence ID" value="NZ_JASNJE010000011.1"/>
</dbReference>
<dbReference type="EMBL" id="JASNJE010000011">
    <property type="protein sequence ID" value="MDK3073608.1"/>
    <property type="molecule type" value="Genomic_DNA"/>
</dbReference>
<feature type="coiled-coil region" evidence="1">
    <location>
        <begin position="179"/>
        <end position="231"/>
    </location>
</feature>
<dbReference type="Proteomes" id="UP001227126">
    <property type="component" value="Unassembled WGS sequence"/>
</dbReference>